<keyword evidence="6" id="KW-1185">Reference proteome</keyword>
<feature type="compositionally biased region" description="Pro residues" evidence="3">
    <location>
        <begin position="521"/>
        <end position="533"/>
    </location>
</feature>
<gene>
    <name evidence="5" type="ORF">Cgig2_020074</name>
</gene>
<proteinExistence type="predicted"/>
<feature type="region of interest" description="Disordered" evidence="3">
    <location>
        <begin position="36"/>
        <end position="63"/>
    </location>
</feature>
<dbReference type="SMART" id="SM00322">
    <property type="entry name" value="KH"/>
    <property type="match status" value="2"/>
</dbReference>
<feature type="region of interest" description="Disordered" evidence="3">
    <location>
        <begin position="662"/>
        <end position="712"/>
    </location>
</feature>
<feature type="compositionally biased region" description="Pro residues" evidence="3">
    <location>
        <begin position="580"/>
        <end position="598"/>
    </location>
</feature>
<dbReference type="PROSITE" id="PS50084">
    <property type="entry name" value="KH_TYPE_1"/>
    <property type="match status" value="2"/>
</dbReference>
<feature type="compositionally biased region" description="Low complexity" evidence="3">
    <location>
        <begin position="54"/>
        <end position="63"/>
    </location>
</feature>
<dbReference type="EMBL" id="JAKOGI010000149">
    <property type="protein sequence ID" value="KAJ8441929.1"/>
    <property type="molecule type" value="Genomic_DNA"/>
</dbReference>
<keyword evidence="1" id="KW-0677">Repeat</keyword>
<feature type="compositionally biased region" description="Polar residues" evidence="3">
    <location>
        <begin position="415"/>
        <end position="434"/>
    </location>
</feature>
<dbReference type="InterPro" id="IPR036612">
    <property type="entry name" value="KH_dom_type_1_sf"/>
</dbReference>
<dbReference type="Proteomes" id="UP001153076">
    <property type="component" value="Unassembled WGS sequence"/>
</dbReference>
<feature type="compositionally biased region" description="Low complexity" evidence="3">
    <location>
        <begin position="394"/>
        <end position="407"/>
    </location>
</feature>
<sequence length="712" mass="74132">MEREAVGANNSGGKRKIEDEIELAKQKAQAIAARILSDADAKRPRTAVEPSLPPSSFSSQPSFPVSYAAQTSQYNGVPSSKKIAIPNAKVGVIIGRGGDMIKNLQQRSGARIQITRDADADPTSLTRDVELMGTQEQISRAEELINEVIAETDAASSGSSGNRDVAPLQPGSEQFVMKVPNDRVALVIGKGGETIKSMQGQTGARIQLSGSPFATVWGTCTGTGMRISFAENPKPLLMASGLRTLPNWNAAHLDPDGLRPMFGDKRTGMQFHTLTRSPAVVLYLRLQVVPLRLPPGDTSTERNIYISGTKQQIEAAKELVNEVISGNRMKVLSGSNTYTQSAYPPSTGWAPQGQPPTQQPTAYGYTQPGGYAVPPPPPPPYYGGYPPQQTGWEQQTNPATAQPQQQNTGYDAYGQQAQATSAPSNVNYNYSQVPPASGYNYGQGYPQQPPTYGQDISGQAPAPDHSKTYANPAYGPPATASQPDGSAATQPSQPGYGPPAAQSSQPGYGTPPAQTSQTGYGPPPTQTPLPGYGPPAAQTLQPGYGTPAQTPQPGYGTPSAQTPQSGYGAAPAQASQPGYGTPPPQTSQPGYGAPPPQTTQPAAPASGYGGYQSYSGAPPVQPAYSSAGYPQMGYGQQQDNQAAYSYYGQGGYQTGYYQGAYPAVPPQGPPQIQGQATNGVPPSSGYGADGGDSTAGPGGAASVAEESEKPQS</sequence>
<name>A0A9Q1QHF6_9CARY</name>
<comment type="caution">
    <text evidence="5">The sequence shown here is derived from an EMBL/GenBank/DDBJ whole genome shotgun (WGS) entry which is preliminary data.</text>
</comment>
<dbReference type="PANTHER" id="PTHR10288">
    <property type="entry name" value="KH DOMAIN CONTAINING RNA BINDING PROTEIN"/>
    <property type="match status" value="1"/>
</dbReference>
<dbReference type="OrthoDB" id="5204190at2759"/>
<feature type="compositionally biased region" description="Low complexity" evidence="3">
    <location>
        <begin position="599"/>
        <end position="615"/>
    </location>
</feature>
<protein>
    <recommendedName>
        <fullName evidence="4">K Homology domain-containing protein</fullName>
    </recommendedName>
</protein>
<feature type="domain" description="K Homology" evidence="4">
    <location>
        <begin position="171"/>
        <end position="325"/>
    </location>
</feature>
<evidence type="ECO:0000256" key="3">
    <source>
        <dbReference type="SAM" id="MobiDB-lite"/>
    </source>
</evidence>
<feature type="region of interest" description="Disordered" evidence="3">
    <location>
        <begin position="343"/>
        <end position="615"/>
    </location>
</feature>
<evidence type="ECO:0000313" key="5">
    <source>
        <dbReference type="EMBL" id="KAJ8441929.1"/>
    </source>
</evidence>
<evidence type="ECO:0000313" key="6">
    <source>
        <dbReference type="Proteomes" id="UP001153076"/>
    </source>
</evidence>
<dbReference type="InterPro" id="IPR004087">
    <property type="entry name" value="KH_dom"/>
</dbReference>
<keyword evidence="2" id="KW-0694">RNA-binding</keyword>
<organism evidence="5 6">
    <name type="scientific">Carnegiea gigantea</name>
    <dbReference type="NCBI Taxonomy" id="171969"/>
    <lineage>
        <taxon>Eukaryota</taxon>
        <taxon>Viridiplantae</taxon>
        <taxon>Streptophyta</taxon>
        <taxon>Embryophyta</taxon>
        <taxon>Tracheophyta</taxon>
        <taxon>Spermatophyta</taxon>
        <taxon>Magnoliopsida</taxon>
        <taxon>eudicotyledons</taxon>
        <taxon>Gunneridae</taxon>
        <taxon>Pentapetalae</taxon>
        <taxon>Caryophyllales</taxon>
        <taxon>Cactineae</taxon>
        <taxon>Cactaceae</taxon>
        <taxon>Cactoideae</taxon>
        <taxon>Echinocereeae</taxon>
        <taxon>Carnegiea</taxon>
    </lineage>
</organism>
<dbReference type="AlphaFoldDB" id="A0A9Q1QHF6"/>
<dbReference type="CDD" id="cd00105">
    <property type="entry name" value="KH-I"/>
    <property type="match status" value="1"/>
</dbReference>
<feature type="domain" description="K Homology" evidence="4">
    <location>
        <begin position="77"/>
        <end position="150"/>
    </location>
</feature>
<dbReference type="SUPFAM" id="SSF54791">
    <property type="entry name" value="Eukaryotic type KH-domain (KH-domain type I)"/>
    <property type="match status" value="2"/>
</dbReference>
<accession>A0A9Q1QHF6</accession>
<feature type="compositionally biased region" description="Low complexity" evidence="3">
    <location>
        <begin position="359"/>
        <end position="372"/>
    </location>
</feature>
<dbReference type="InterPro" id="IPR004088">
    <property type="entry name" value="KH_dom_type_1"/>
</dbReference>
<evidence type="ECO:0000256" key="2">
    <source>
        <dbReference type="PROSITE-ProRule" id="PRU00117"/>
    </source>
</evidence>
<evidence type="ECO:0000259" key="4">
    <source>
        <dbReference type="SMART" id="SM00322"/>
    </source>
</evidence>
<evidence type="ECO:0000256" key="1">
    <source>
        <dbReference type="ARBA" id="ARBA00022737"/>
    </source>
</evidence>
<dbReference type="Gene3D" id="3.30.1370.10">
    <property type="entry name" value="K Homology domain, type 1"/>
    <property type="match status" value="2"/>
</dbReference>
<dbReference type="GO" id="GO:0003723">
    <property type="term" value="F:RNA binding"/>
    <property type="evidence" value="ECO:0007669"/>
    <property type="project" value="UniProtKB-UniRule"/>
</dbReference>
<reference evidence="5" key="1">
    <citation type="submission" date="2022-04" db="EMBL/GenBank/DDBJ databases">
        <title>Carnegiea gigantea Genome sequencing and assembly v2.</title>
        <authorList>
            <person name="Copetti D."/>
            <person name="Sanderson M.J."/>
            <person name="Burquez A."/>
            <person name="Wojciechowski M.F."/>
        </authorList>
    </citation>
    <scope>NUCLEOTIDE SEQUENCE</scope>
    <source>
        <strain evidence="5">SGP5-SGP5p</strain>
        <tissue evidence="5">Aerial part</tissue>
    </source>
</reference>
<feature type="compositionally biased region" description="Polar residues" evidence="3">
    <location>
        <begin position="479"/>
        <end position="493"/>
    </location>
</feature>
<feature type="compositionally biased region" description="Low complexity" evidence="3">
    <location>
        <begin position="438"/>
        <end position="454"/>
    </location>
</feature>
<dbReference type="Pfam" id="PF00013">
    <property type="entry name" value="KH_1"/>
    <property type="match status" value="2"/>
</dbReference>
<feature type="compositionally biased region" description="Polar residues" evidence="3">
    <location>
        <begin position="547"/>
        <end position="565"/>
    </location>
</feature>